<dbReference type="SUPFAM" id="SSF52777">
    <property type="entry name" value="CoA-dependent acyltransferases"/>
    <property type="match status" value="2"/>
</dbReference>
<dbReference type="GO" id="GO:0043041">
    <property type="term" value="P:amino acid activation for nonribosomal peptide biosynthetic process"/>
    <property type="evidence" value="ECO:0007669"/>
    <property type="project" value="TreeGrafter"/>
</dbReference>
<comment type="caution">
    <text evidence="2">The sequence shown here is derived from an EMBL/GenBank/DDBJ whole genome shotgun (WGS) entry which is preliminary data.</text>
</comment>
<dbReference type="Pfam" id="PF00668">
    <property type="entry name" value="Condensation"/>
    <property type="match status" value="1"/>
</dbReference>
<gene>
    <name evidence="2" type="ORF">FCH28_01695</name>
</gene>
<dbReference type="GO" id="GO:0008610">
    <property type="term" value="P:lipid biosynthetic process"/>
    <property type="evidence" value="ECO:0007669"/>
    <property type="project" value="UniProtKB-ARBA"/>
</dbReference>
<dbReference type="PANTHER" id="PTHR45527:SF14">
    <property type="entry name" value="PLIPASTATIN SYNTHASE SUBUNIT B"/>
    <property type="match status" value="1"/>
</dbReference>
<reference evidence="2 3" key="1">
    <citation type="submission" date="2019-04" db="EMBL/GenBank/DDBJ databases">
        <title>Streptomyces piniterrae sp. nov., a heliquinomycin-producing actinomycete isolated from rhizosphere soil of Pinus yunnanensis.</title>
        <authorList>
            <person name="Zhuang X."/>
            <person name="Zhao J."/>
        </authorList>
    </citation>
    <scope>NUCLEOTIDE SEQUENCE [LARGE SCALE GENOMIC DNA]</scope>
    <source>
        <strain evidence="3">jys28</strain>
    </source>
</reference>
<dbReference type="GO" id="GO:0005829">
    <property type="term" value="C:cytosol"/>
    <property type="evidence" value="ECO:0007669"/>
    <property type="project" value="TreeGrafter"/>
</dbReference>
<proteinExistence type="predicted"/>
<dbReference type="InterPro" id="IPR001242">
    <property type="entry name" value="Condensation_dom"/>
</dbReference>
<feature type="domain" description="Condensation" evidence="1">
    <location>
        <begin position="19"/>
        <end position="438"/>
    </location>
</feature>
<organism evidence="2 3">
    <name type="scientific">Streptomyces piniterrae</name>
    <dbReference type="NCBI Taxonomy" id="2571125"/>
    <lineage>
        <taxon>Bacteria</taxon>
        <taxon>Bacillati</taxon>
        <taxon>Actinomycetota</taxon>
        <taxon>Actinomycetes</taxon>
        <taxon>Kitasatosporales</taxon>
        <taxon>Streptomycetaceae</taxon>
        <taxon>Streptomyces</taxon>
    </lineage>
</organism>
<evidence type="ECO:0000259" key="1">
    <source>
        <dbReference type="Pfam" id="PF00668"/>
    </source>
</evidence>
<evidence type="ECO:0000313" key="3">
    <source>
        <dbReference type="Proteomes" id="UP000308697"/>
    </source>
</evidence>
<dbReference type="AlphaFoldDB" id="A0A4U0NVV6"/>
<dbReference type="Proteomes" id="UP000308697">
    <property type="component" value="Unassembled WGS sequence"/>
</dbReference>
<dbReference type="GO" id="GO:0003824">
    <property type="term" value="F:catalytic activity"/>
    <property type="evidence" value="ECO:0007669"/>
    <property type="project" value="InterPro"/>
</dbReference>
<sequence length="448" mass="48733">MTAVQAAAPPVPRPGVRGIPLTAAQTGIWHAQALDPASPAHHIAHYLEIQGPLDPVLFAEALHRTIGEADALRVRIEDTPDGPRQSALEIEPPGHGFPLHAATLLDQGDPDAVADAWMRDDLARPFDLATGPLFRHALFQVGERRWLWYQRDHHLILDAFGSTLLADRAAEVYTALAAGREAGASPFGRLADLRAEDTAYRASEAYDIDRSHWSDTFAGHPAPPTLAGRTARPSHTFLRRTARVGTGVTARIQALAGALHTTWPEVVIATQAWYVARATHTTEVVLGLPMTARTGPAALRVPATAGNLLPLRLTVTPRTTFAELTLQVVLGIRAARRHQRYRYEDIRRDLGRPGEPRPLVGPLVNVIPYDHGPEFAGAPGDAHHLATGPVEDLTVNLYDRGDGAGLRIDYDGNPALYEDRELASHQARFLDLLGRIADTDPHTPLPRP</sequence>
<evidence type="ECO:0000313" key="2">
    <source>
        <dbReference type="EMBL" id="TJZ58896.1"/>
    </source>
</evidence>
<dbReference type="GO" id="GO:0031177">
    <property type="term" value="F:phosphopantetheine binding"/>
    <property type="evidence" value="ECO:0007669"/>
    <property type="project" value="TreeGrafter"/>
</dbReference>
<accession>A0A4U0NVV6</accession>
<protein>
    <recommendedName>
        <fullName evidence="1">Condensation domain-containing protein</fullName>
    </recommendedName>
</protein>
<dbReference type="GO" id="GO:0044550">
    <property type="term" value="P:secondary metabolite biosynthetic process"/>
    <property type="evidence" value="ECO:0007669"/>
    <property type="project" value="TreeGrafter"/>
</dbReference>
<dbReference type="EMBL" id="SUMB01000001">
    <property type="protein sequence ID" value="TJZ58896.1"/>
    <property type="molecule type" value="Genomic_DNA"/>
</dbReference>
<dbReference type="PANTHER" id="PTHR45527">
    <property type="entry name" value="NONRIBOSOMAL PEPTIDE SYNTHETASE"/>
    <property type="match status" value="1"/>
</dbReference>
<dbReference type="RefSeq" id="WP_136737848.1">
    <property type="nucleotide sequence ID" value="NZ_SUMB01000001.1"/>
</dbReference>
<dbReference type="Gene3D" id="3.30.559.10">
    <property type="entry name" value="Chloramphenicol acetyltransferase-like domain"/>
    <property type="match status" value="1"/>
</dbReference>
<keyword evidence="3" id="KW-1185">Reference proteome</keyword>
<name>A0A4U0NVV6_9ACTN</name>
<dbReference type="Gene3D" id="3.30.559.30">
    <property type="entry name" value="Nonribosomal peptide synthetase, condensation domain"/>
    <property type="match status" value="1"/>
</dbReference>
<dbReference type="InterPro" id="IPR023213">
    <property type="entry name" value="CAT-like_dom_sf"/>
</dbReference>
<dbReference type="OrthoDB" id="2472181at2"/>